<evidence type="ECO:0000256" key="2">
    <source>
        <dbReference type="ARBA" id="ARBA00004496"/>
    </source>
</evidence>
<keyword evidence="8" id="KW-1185">Reference proteome</keyword>
<dbReference type="GO" id="GO:0005737">
    <property type="term" value="C:cytoplasm"/>
    <property type="evidence" value="ECO:0007669"/>
    <property type="project" value="UniProtKB-SubCell"/>
</dbReference>
<comment type="subcellular location">
    <subcellularLocation>
        <location evidence="2">Cytoplasm</location>
    </subcellularLocation>
    <subcellularLocation>
        <location evidence="1">Nucleus</location>
    </subcellularLocation>
</comment>
<keyword evidence="5" id="KW-0539">Nucleus</keyword>
<sequence>MHRGKGKRTAEAAFDDGEANPQSPFLSMFESLRDELDEHHDRRERIIKASRDITAASKKIIFSLQRVRQVGCAVPKELQQPKQWETIRNSYDAIAADLQDINAHRYSHNITGGNQELMEAISFQHYLETQRLITIEESREKLAAMSSGKHKVMLTESDYVLGICDMVGELMRFAITAMATGGQIAPAASKVNDDDMDTDLPEPRSVLSDMRELRGYLELLDAGGSSLAKDFGKKMPTMQECVEKVEKASYGQVVRGSERPKGWIPDLDDKREELEAV</sequence>
<dbReference type="HOGENOM" id="CLU_067225_2_1_1"/>
<evidence type="ECO:0000256" key="4">
    <source>
        <dbReference type="ARBA" id="ARBA00022490"/>
    </source>
</evidence>
<dbReference type="InterPro" id="IPR002848">
    <property type="entry name" value="Translin_fam"/>
</dbReference>
<gene>
    <name evidence="7" type="ORF">PV09_02197</name>
</gene>
<evidence type="ECO:0000256" key="6">
    <source>
        <dbReference type="SAM" id="MobiDB-lite"/>
    </source>
</evidence>
<evidence type="ECO:0000256" key="1">
    <source>
        <dbReference type="ARBA" id="ARBA00004123"/>
    </source>
</evidence>
<dbReference type="OrthoDB" id="31005at2759"/>
<dbReference type="EMBL" id="KN847533">
    <property type="protein sequence ID" value="KIW07351.1"/>
    <property type="molecule type" value="Genomic_DNA"/>
</dbReference>
<dbReference type="Gene3D" id="1.20.58.200">
    <property type="entry name" value="Translin, domain 2"/>
    <property type="match status" value="1"/>
</dbReference>
<evidence type="ECO:0000256" key="5">
    <source>
        <dbReference type="ARBA" id="ARBA00023242"/>
    </source>
</evidence>
<feature type="region of interest" description="Disordered" evidence="6">
    <location>
        <begin position="1"/>
        <end position="22"/>
    </location>
</feature>
<dbReference type="PANTHER" id="PTHR10741">
    <property type="entry name" value="TRANSLIN AND TRANSLIN ASSOCIATED PROTEIN X"/>
    <property type="match status" value="1"/>
</dbReference>
<dbReference type="CDD" id="cd14820">
    <property type="entry name" value="TRAX"/>
    <property type="match status" value="1"/>
</dbReference>
<accession>A0A0D1XX24</accession>
<evidence type="ECO:0000313" key="8">
    <source>
        <dbReference type="Proteomes" id="UP000053259"/>
    </source>
</evidence>
<dbReference type="STRING" id="253628.A0A0D1XX24"/>
<comment type="similarity">
    <text evidence="3">Belongs to the translin family.</text>
</comment>
<reference evidence="7 8" key="1">
    <citation type="submission" date="2015-01" db="EMBL/GenBank/DDBJ databases">
        <title>The Genome Sequence of Ochroconis gallopava CBS43764.</title>
        <authorList>
            <consortium name="The Broad Institute Genomics Platform"/>
            <person name="Cuomo C."/>
            <person name="de Hoog S."/>
            <person name="Gorbushina A."/>
            <person name="Stielow B."/>
            <person name="Teixiera M."/>
            <person name="Abouelleil A."/>
            <person name="Chapman S.B."/>
            <person name="Priest M."/>
            <person name="Young S.K."/>
            <person name="Wortman J."/>
            <person name="Nusbaum C."/>
            <person name="Birren B."/>
        </authorList>
    </citation>
    <scope>NUCLEOTIDE SEQUENCE [LARGE SCALE GENOMIC DNA]</scope>
    <source>
        <strain evidence="7 8">CBS 43764</strain>
    </source>
</reference>
<keyword evidence="4" id="KW-0963">Cytoplasm</keyword>
<dbReference type="GeneID" id="27310170"/>
<protein>
    <recommendedName>
        <fullName evidence="9">Translin-associated protein X</fullName>
    </recommendedName>
</protein>
<dbReference type="VEuPathDB" id="FungiDB:PV09_02197"/>
<feature type="region of interest" description="Disordered" evidence="6">
    <location>
        <begin position="257"/>
        <end position="277"/>
    </location>
</feature>
<dbReference type="InParanoid" id="A0A0D1XX24"/>
<dbReference type="Gene3D" id="1.20.58.190">
    <property type="entry name" value="Translin, domain 1"/>
    <property type="match status" value="1"/>
</dbReference>
<organism evidence="7 8">
    <name type="scientific">Verruconis gallopava</name>
    <dbReference type="NCBI Taxonomy" id="253628"/>
    <lineage>
        <taxon>Eukaryota</taxon>
        <taxon>Fungi</taxon>
        <taxon>Dikarya</taxon>
        <taxon>Ascomycota</taxon>
        <taxon>Pezizomycotina</taxon>
        <taxon>Dothideomycetes</taxon>
        <taxon>Pleosporomycetidae</taxon>
        <taxon>Venturiales</taxon>
        <taxon>Sympoventuriaceae</taxon>
        <taxon>Verruconis</taxon>
    </lineage>
</organism>
<dbReference type="InterPro" id="IPR036081">
    <property type="entry name" value="Translin_sf"/>
</dbReference>
<dbReference type="AlphaFoldDB" id="A0A0D1XX24"/>
<dbReference type="GO" id="GO:0005634">
    <property type="term" value="C:nucleus"/>
    <property type="evidence" value="ECO:0007669"/>
    <property type="project" value="UniProtKB-SubCell"/>
</dbReference>
<dbReference type="RefSeq" id="XP_016217220.1">
    <property type="nucleotide sequence ID" value="XM_016355204.1"/>
</dbReference>
<dbReference type="SUPFAM" id="SSF74784">
    <property type="entry name" value="Translin"/>
    <property type="match status" value="1"/>
</dbReference>
<name>A0A0D1XX24_9PEZI</name>
<evidence type="ECO:0000313" key="7">
    <source>
        <dbReference type="EMBL" id="KIW07351.1"/>
    </source>
</evidence>
<dbReference type="Proteomes" id="UP000053259">
    <property type="component" value="Unassembled WGS sequence"/>
</dbReference>
<dbReference type="Pfam" id="PF01997">
    <property type="entry name" value="Translin"/>
    <property type="match status" value="1"/>
</dbReference>
<dbReference type="InterPro" id="IPR016069">
    <property type="entry name" value="Translin_C"/>
</dbReference>
<evidence type="ECO:0000256" key="3">
    <source>
        <dbReference type="ARBA" id="ARBA00005902"/>
    </source>
</evidence>
<dbReference type="InterPro" id="IPR016068">
    <property type="entry name" value="Translin_N"/>
</dbReference>
<evidence type="ECO:0008006" key="9">
    <source>
        <dbReference type="Google" id="ProtNLM"/>
    </source>
</evidence>
<dbReference type="GO" id="GO:0043565">
    <property type="term" value="F:sequence-specific DNA binding"/>
    <property type="evidence" value="ECO:0007669"/>
    <property type="project" value="InterPro"/>
</dbReference>
<proteinExistence type="inferred from homology"/>